<evidence type="ECO:0000259" key="7">
    <source>
        <dbReference type="Pfam" id="PF03328"/>
    </source>
</evidence>
<dbReference type="PANTHER" id="PTHR32308">
    <property type="entry name" value="LYASE BETA SUBUNIT, PUTATIVE (AFU_ORTHOLOGUE AFUA_4G13030)-RELATED"/>
    <property type="match status" value="1"/>
</dbReference>
<dbReference type="EMBL" id="NCEB01000014">
    <property type="protein sequence ID" value="OYX33726.1"/>
    <property type="molecule type" value="Genomic_DNA"/>
</dbReference>
<evidence type="ECO:0000256" key="4">
    <source>
        <dbReference type="ARBA" id="ARBA00022842"/>
    </source>
</evidence>
<dbReference type="Pfam" id="PF03328">
    <property type="entry name" value="HpcH_HpaI"/>
    <property type="match status" value="1"/>
</dbReference>
<name>A0A258FN03_9CAUL</name>
<proteinExistence type="inferred from homology"/>
<evidence type="ECO:0000256" key="6">
    <source>
        <dbReference type="PIRSR" id="PIRSR015582-2"/>
    </source>
</evidence>
<evidence type="ECO:0000256" key="5">
    <source>
        <dbReference type="PIRSR" id="PIRSR015582-1"/>
    </source>
</evidence>
<feature type="binding site" evidence="6">
    <location>
        <position position="110"/>
    </location>
    <ligand>
        <name>Mg(2+)</name>
        <dbReference type="ChEBI" id="CHEBI:18420"/>
    </ligand>
</feature>
<feature type="binding site" evidence="5">
    <location>
        <position position="59"/>
    </location>
    <ligand>
        <name>substrate</name>
    </ligand>
</feature>
<comment type="caution">
    <text evidence="8">The sequence shown here is derived from an EMBL/GenBank/DDBJ whole genome shotgun (WGS) entry which is preliminary data.</text>
</comment>
<feature type="binding site" evidence="5">
    <location>
        <position position="110"/>
    </location>
    <ligand>
        <name>substrate</name>
    </ligand>
</feature>
<keyword evidence="3 6" id="KW-0479">Metal-binding</keyword>
<comment type="similarity">
    <text evidence="2">Belongs to the HpcH/HpaI aldolase family.</text>
</comment>
<dbReference type="InterPro" id="IPR015813">
    <property type="entry name" value="Pyrv/PenolPyrv_kinase-like_dom"/>
</dbReference>
<dbReference type="InterPro" id="IPR011206">
    <property type="entry name" value="Citrate_lyase_beta/mcl1/mcl2"/>
</dbReference>
<dbReference type="InterPro" id="IPR005000">
    <property type="entry name" value="Aldolase/citrate-lyase_domain"/>
</dbReference>
<dbReference type="GO" id="GO:0006107">
    <property type="term" value="P:oxaloacetate metabolic process"/>
    <property type="evidence" value="ECO:0007669"/>
    <property type="project" value="TreeGrafter"/>
</dbReference>
<reference evidence="8 9" key="1">
    <citation type="submission" date="2017-03" db="EMBL/GenBank/DDBJ databases">
        <title>Lifting the veil on microbial sulfur biogeochemistry in mining wastewaters.</title>
        <authorList>
            <person name="Kantor R.S."/>
            <person name="Colenbrander Nelson T."/>
            <person name="Marshall S."/>
            <person name="Bennett D."/>
            <person name="Apte S."/>
            <person name="Camacho D."/>
            <person name="Thomas B.C."/>
            <person name="Warren L.A."/>
            <person name="Banfield J.F."/>
        </authorList>
    </citation>
    <scope>NUCLEOTIDE SEQUENCE [LARGE SCALE GENOMIC DNA]</scope>
    <source>
        <strain evidence="8">32-69-9</strain>
    </source>
</reference>
<evidence type="ECO:0000313" key="9">
    <source>
        <dbReference type="Proteomes" id="UP000215595"/>
    </source>
</evidence>
<dbReference type="Gene3D" id="3.20.20.60">
    <property type="entry name" value="Phosphoenolpyruvate-binding domains"/>
    <property type="match status" value="1"/>
</dbReference>
<dbReference type="SUPFAM" id="SSF51621">
    <property type="entry name" value="Phosphoenolpyruvate/pyruvate domain"/>
    <property type="match status" value="1"/>
</dbReference>
<accession>A0A258FN03</accession>
<evidence type="ECO:0000313" key="8">
    <source>
        <dbReference type="EMBL" id="OYX33726.1"/>
    </source>
</evidence>
<dbReference type="PIRSF" id="PIRSF015582">
    <property type="entry name" value="Cit_lyase_B"/>
    <property type="match status" value="1"/>
</dbReference>
<dbReference type="GO" id="GO:0003824">
    <property type="term" value="F:catalytic activity"/>
    <property type="evidence" value="ECO:0007669"/>
    <property type="project" value="InterPro"/>
</dbReference>
<dbReference type="PANTHER" id="PTHR32308:SF0">
    <property type="entry name" value="HPCH_HPAI ALDOLASE_CITRATE LYASE DOMAIN-CONTAINING PROTEIN"/>
    <property type="match status" value="1"/>
</dbReference>
<protein>
    <recommendedName>
        <fullName evidence="7">HpcH/HpaI aldolase/citrate lyase domain-containing protein</fullName>
    </recommendedName>
</protein>
<keyword evidence="4 6" id="KW-0460">Magnesium</keyword>
<evidence type="ECO:0000256" key="1">
    <source>
        <dbReference type="ARBA" id="ARBA00001946"/>
    </source>
</evidence>
<dbReference type="Proteomes" id="UP000215595">
    <property type="component" value="Unassembled WGS sequence"/>
</dbReference>
<feature type="binding site" evidence="6">
    <location>
        <position position="136"/>
    </location>
    <ligand>
        <name>Mg(2+)</name>
        <dbReference type="ChEBI" id="CHEBI:18420"/>
    </ligand>
</feature>
<dbReference type="AlphaFoldDB" id="A0A258FN03"/>
<organism evidence="8 9">
    <name type="scientific">Brevundimonas subvibrioides</name>
    <dbReference type="NCBI Taxonomy" id="74313"/>
    <lineage>
        <taxon>Bacteria</taxon>
        <taxon>Pseudomonadati</taxon>
        <taxon>Pseudomonadota</taxon>
        <taxon>Alphaproteobacteria</taxon>
        <taxon>Caulobacterales</taxon>
        <taxon>Caulobacteraceae</taxon>
        <taxon>Brevundimonas</taxon>
    </lineage>
</organism>
<gene>
    <name evidence="8" type="ORF">B7Z01_08210</name>
</gene>
<sequence>MAYRSLLFVPASRPDRFDKAAGAGADAVCIDLEDAVPPDAKDAARAAAIAALNGGFGVRVNAVGTADGETDLKALSDARPVFVMIPKAASAADVAAVRAATAAPLWPIVESAEALHAAWDIAAAPGVAGVLFGGADYAADLGCTMDWEPLFHARGMLAAACARAGVELLDVPHLDIADEADLIASTRRIKAMGFTGRACIHPSQIGPVHAVFTSTEAEIARARRVLEAFEAAGGGVALLDGRLIEKPLIRAAMRTLEHVGDA</sequence>
<evidence type="ECO:0000256" key="2">
    <source>
        <dbReference type="ARBA" id="ARBA00005568"/>
    </source>
</evidence>
<comment type="cofactor">
    <cofactor evidence="1">
        <name>Mg(2+)</name>
        <dbReference type="ChEBI" id="CHEBI:18420"/>
    </cofactor>
</comment>
<dbReference type="GO" id="GO:0000287">
    <property type="term" value="F:magnesium ion binding"/>
    <property type="evidence" value="ECO:0007669"/>
    <property type="project" value="TreeGrafter"/>
</dbReference>
<evidence type="ECO:0000256" key="3">
    <source>
        <dbReference type="ARBA" id="ARBA00022723"/>
    </source>
</evidence>
<feature type="domain" description="HpcH/HpaI aldolase/citrate lyase" evidence="7">
    <location>
        <begin position="4"/>
        <end position="202"/>
    </location>
</feature>
<dbReference type="InterPro" id="IPR040442">
    <property type="entry name" value="Pyrv_kinase-like_dom_sf"/>
</dbReference>